<evidence type="ECO:0000256" key="2">
    <source>
        <dbReference type="ARBA" id="ARBA00022980"/>
    </source>
</evidence>
<dbReference type="AlphaFoldDB" id="A0A2M7X4A4"/>
<evidence type="ECO:0000313" key="6">
    <source>
        <dbReference type="EMBL" id="PJA40970.1"/>
    </source>
</evidence>
<keyword evidence="3" id="KW-0687">Ribonucleoprotein</keyword>
<dbReference type="GO" id="GO:0003735">
    <property type="term" value="F:structural constituent of ribosome"/>
    <property type="evidence" value="ECO:0007669"/>
    <property type="project" value="InterPro"/>
</dbReference>
<gene>
    <name evidence="6" type="primary">rpsU</name>
    <name evidence="6" type="ORF">CO178_01215</name>
</gene>
<comment type="caution">
    <text evidence="6">The sequence shown here is derived from an EMBL/GenBank/DDBJ whole genome shotgun (WGS) entry which is preliminary data.</text>
</comment>
<comment type="similarity">
    <text evidence="1">Belongs to the bacterial ribosomal protein bS21 family.</text>
</comment>
<dbReference type="EMBL" id="PFWY01000057">
    <property type="protein sequence ID" value="PJA40970.1"/>
    <property type="molecule type" value="Genomic_DNA"/>
</dbReference>
<protein>
    <recommendedName>
        <fullName evidence="4">Small ribosomal subunit protein bS21</fullName>
    </recommendedName>
</protein>
<evidence type="ECO:0000256" key="5">
    <source>
        <dbReference type="SAM" id="MobiDB-lite"/>
    </source>
</evidence>
<evidence type="ECO:0000256" key="4">
    <source>
        <dbReference type="ARBA" id="ARBA00035135"/>
    </source>
</evidence>
<reference evidence="7" key="1">
    <citation type="submission" date="2017-09" db="EMBL/GenBank/DDBJ databases">
        <title>Depth-based differentiation of microbial function through sediment-hosted aquifers and enrichment of novel symbionts in the deep terrestrial subsurface.</title>
        <authorList>
            <person name="Probst A.J."/>
            <person name="Ladd B."/>
            <person name="Jarett J.K."/>
            <person name="Geller-Mcgrath D.E."/>
            <person name="Sieber C.M.K."/>
            <person name="Emerson J.B."/>
            <person name="Anantharaman K."/>
            <person name="Thomas B.C."/>
            <person name="Malmstrom R."/>
            <person name="Stieglmeier M."/>
            <person name="Klingl A."/>
            <person name="Woyke T."/>
            <person name="Ryan C.M."/>
            <person name="Banfield J.F."/>
        </authorList>
    </citation>
    <scope>NUCLEOTIDE SEQUENCE [LARGE SCALE GENOMIC DNA]</scope>
</reference>
<dbReference type="GO" id="GO:0005840">
    <property type="term" value="C:ribosome"/>
    <property type="evidence" value="ECO:0007669"/>
    <property type="project" value="UniProtKB-KW"/>
</dbReference>
<dbReference type="Proteomes" id="UP000230683">
    <property type="component" value="Unassembled WGS sequence"/>
</dbReference>
<evidence type="ECO:0000256" key="1">
    <source>
        <dbReference type="ARBA" id="ARBA00006640"/>
    </source>
</evidence>
<evidence type="ECO:0000313" key="7">
    <source>
        <dbReference type="Proteomes" id="UP000230683"/>
    </source>
</evidence>
<keyword evidence="2 6" id="KW-0689">Ribosomal protein</keyword>
<proteinExistence type="inferred from homology"/>
<dbReference type="GO" id="GO:0006412">
    <property type="term" value="P:translation"/>
    <property type="evidence" value="ECO:0007669"/>
    <property type="project" value="InterPro"/>
</dbReference>
<dbReference type="GO" id="GO:1990904">
    <property type="term" value="C:ribonucleoprotein complex"/>
    <property type="evidence" value="ECO:0007669"/>
    <property type="project" value="UniProtKB-KW"/>
</dbReference>
<dbReference type="NCBIfam" id="TIGR00030">
    <property type="entry name" value="S21p"/>
    <property type="match status" value="1"/>
</dbReference>
<organism evidence="6 7">
    <name type="scientific">candidate division WWE3 bacterium CG_4_9_14_3_um_filter_34_6</name>
    <dbReference type="NCBI Taxonomy" id="1975079"/>
    <lineage>
        <taxon>Bacteria</taxon>
        <taxon>Katanobacteria</taxon>
    </lineage>
</organism>
<accession>A0A2M7X4A4</accession>
<sequence>MAKGVTIDLKKSGKSVEQALRDLKEIMESDIEKIKETRYYIKPTKRRREADKVKRANIRKYNKYN</sequence>
<name>A0A2M7X4A4_UNCKA</name>
<evidence type="ECO:0000256" key="3">
    <source>
        <dbReference type="ARBA" id="ARBA00023274"/>
    </source>
</evidence>
<feature type="region of interest" description="Disordered" evidence="5">
    <location>
        <begin position="46"/>
        <end position="65"/>
    </location>
</feature>
<feature type="compositionally biased region" description="Basic residues" evidence="5">
    <location>
        <begin position="55"/>
        <end position="65"/>
    </location>
</feature>
<dbReference type="InterPro" id="IPR001911">
    <property type="entry name" value="Ribosomal_bS21"/>
</dbReference>